<name>A0ACB9I4Y3_9ASTR</name>
<evidence type="ECO:0000313" key="1">
    <source>
        <dbReference type="EMBL" id="KAI3803122.1"/>
    </source>
</evidence>
<gene>
    <name evidence="1" type="ORF">L1987_31271</name>
</gene>
<reference evidence="1 2" key="2">
    <citation type="journal article" date="2022" name="Mol. Ecol. Resour.">
        <title>The genomes of chicory, endive, great burdock and yacon provide insights into Asteraceae paleo-polyploidization history and plant inulin production.</title>
        <authorList>
            <person name="Fan W."/>
            <person name="Wang S."/>
            <person name="Wang H."/>
            <person name="Wang A."/>
            <person name="Jiang F."/>
            <person name="Liu H."/>
            <person name="Zhao H."/>
            <person name="Xu D."/>
            <person name="Zhang Y."/>
        </authorList>
    </citation>
    <scope>NUCLEOTIDE SEQUENCE [LARGE SCALE GENOMIC DNA]</scope>
    <source>
        <strain evidence="2">cv. Yunnan</strain>
        <tissue evidence="1">Leaves</tissue>
    </source>
</reference>
<dbReference type="EMBL" id="CM042027">
    <property type="protein sequence ID" value="KAI3803122.1"/>
    <property type="molecule type" value="Genomic_DNA"/>
</dbReference>
<reference evidence="2" key="1">
    <citation type="journal article" date="2022" name="Mol. Ecol. Resour.">
        <title>The genomes of chicory, endive, great burdock and yacon provide insights into Asteraceae palaeo-polyploidization history and plant inulin production.</title>
        <authorList>
            <person name="Fan W."/>
            <person name="Wang S."/>
            <person name="Wang H."/>
            <person name="Wang A."/>
            <person name="Jiang F."/>
            <person name="Liu H."/>
            <person name="Zhao H."/>
            <person name="Xu D."/>
            <person name="Zhang Y."/>
        </authorList>
    </citation>
    <scope>NUCLEOTIDE SEQUENCE [LARGE SCALE GENOMIC DNA]</scope>
    <source>
        <strain evidence="2">cv. Yunnan</strain>
    </source>
</reference>
<sequence length="278" mass="29737">MKDKGGVGSTPWNYGDDAVAIGMVVVVTLSTIEVVLTMLIGLAVSSLPTSDDSQAVPFLLTVLLGQPNPNGKKGVSQTAVHFVRLLSRPIKANSENRLLSQVTEREILAAKLSSHSRCQLRKPKKFPTLGEKREDCVSAIAPSSAVAPQPSPWHSPIPYLFGGLAAMMGLISFALLVLACSYWKLSGYLDDEDRPDVESGNVNGDGISPPESYNNPESSDMQEKCLVIMAGEDKPTFLATPSSSRTTSFGSSSWRSNLTALTESASSSEVEMSEELKT</sequence>
<organism evidence="1 2">
    <name type="scientific">Smallanthus sonchifolius</name>
    <dbReference type="NCBI Taxonomy" id="185202"/>
    <lineage>
        <taxon>Eukaryota</taxon>
        <taxon>Viridiplantae</taxon>
        <taxon>Streptophyta</taxon>
        <taxon>Embryophyta</taxon>
        <taxon>Tracheophyta</taxon>
        <taxon>Spermatophyta</taxon>
        <taxon>Magnoliopsida</taxon>
        <taxon>eudicotyledons</taxon>
        <taxon>Gunneridae</taxon>
        <taxon>Pentapetalae</taxon>
        <taxon>asterids</taxon>
        <taxon>campanulids</taxon>
        <taxon>Asterales</taxon>
        <taxon>Asteraceae</taxon>
        <taxon>Asteroideae</taxon>
        <taxon>Heliantheae alliance</taxon>
        <taxon>Millerieae</taxon>
        <taxon>Smallanthus</taxon>
    </lineage>
</organism>
<protein>
    <submittedName>
        <fullName evidence="1">Uncharacterized protein</fullName>
    </submittedName>
</protein>
<proteinExistence type="predicted"/>
<evidence type="ECO:0000313" key="2">
    <source>
        <dbReference type="Proteomes" id="UP001056120"/>
    </source>
</evidence>
<dbReference type="Proteomes" id="UP001056120">
    <property type="component" value="Linkage Group LG10"/>
</dbReference>
<keyword evidence="2" id="KW-1185">Reference proteome</keyword>
<comment type="caution">
    <text evidence="1">The sequence shown here is derived from an EMBL/GenBank/DDBJ whole genome shotgun (WGS) entry which is preliminary data.</text>
</comment>
<accession>A0ACB9I4Y3</accession>